<organism evidence="1 2">
    <name type="scientific">Blastomyces gilchristii (strain SLH14081)</name>
    <name type="common">Blastomyces dermatitidis</name>
    <dbReference type="NCBI Taxonomy" id="559298"/>
    <lineage>
        <taxon>Eukaryota</taxon>
        <taxon>Fungi</taxon>
        <taxon>Dikarya</taxon>
        <taxon>Ascomycota</taxon>
        <taxon>Pezizomycotina</taxon>
        <taxon>Eurotiomycetes</taxon>
        <taxon>Eurotiomycetidae</taxon>
        <taxon>Onygenales</taxon>
        <taxon>Ajellomycetaceae</taxon>
        <taxon>Blastomyces</taxon>
    </lineage>
</organism>
<dbReference type="VEuPathDB" id="FungiDB:BDBG_04859"/>
<dbReference type="RefSeq" id="XP_031578368.1">
    <property type="nucleotide sequence ID" value="XM_031721867.1"/>
</dbReference>
<evidence type="ECO:0000313" key="1">
    <source>
        <dbReference type="EMBL" id="OAT08598.1"/>
    </source>
</evidence>
<dbReference type="AlphaFoldDB" id="A0A179UN04"/>
<reference evidence="2" key="1">
    <citation type="journal article" date="2015" name="PLoS Genet.">
        <title>The dynamic genome and transcriptome of the human fungal pathogen Blastomyces and close relative Emmonsia.</title>
        <authorList>
            <person name="Munoz J.F."/>
            <person name="Gauthier G.M."/>
            <person name="Desjardins C.A."/>
            <person name="Gallo J.E."/>
            <person name="Holder J."/>
            <person name="Sullivan T.D."/>
            <person name="Marty A.J."/>
            <person name="Carmen J.C."/>
            <person name="Chen Z."/>
            <person name="Ding L."/>
            <person name="Gujja S."/>
            <person name="Magrini V."/>
            <person name="Misas E."/>
            <person name="Mitreva M."/>
            <person name="Priest M."/>
            <person name="Saif S."/>
            <person name="Whiston E.A."/>
            <person name="Young S."/>
            <person name="Zeng Q."/>
            <person name="Goldman W.E."/>
            <person name="Mardis E.R."/>
            <person name="Taylor J.W."/>
            <person name="McEwen J.G."/>
            <person name="Clay O.K."/>
            <person name="Klein B.S."/>
            <person name="Cuomo C.A."/>
        </authorList>
    </citation>
    <scope>NUCLEOTIDE SEQUENCE [LARGE SCALE GENOMIC DNA]</scope>
    <source>
        <strain evidence="2">SLH14081</strain>
    </source>
</reference>
<accession>A0A179UN04</accession>
<dbReference type="KEGG" id="bgh:BDBG_04859"/>
<dbReference type="Proteomes" id="UP000002038">
    <property type="component" value="Unassembled WGS sequence"/>
</dbReference>
<dbReference type="GeneID" id="42528113"/>
<protein>
    <submittedName>
        <fullName evidence="1">Uncharacterized protein</fullName>
    </submittedName>
</protein>
<name>A0A179UN04_BLAGS</name>
<keyword evidence="2" id="KW-1185">Reference proteome</keyword>
<sequence>MCGPALLQRMTHYLNNAERDNSKLTPEICRSQKLHTTSGPPNPIATDAPDINQHRHGNPHIAFRLSPAPTCPYMRPLEFAKYVTSLIGAKPFNSVLPLHLSEKSSG</sequence>
<dbReference type="EMBL" id="GG657455">
    <property type="protein sequence ID" value="OAT08598.1"/>
    <property type="molecule type" value="Genomic_DNA"/>
</dbReference>
<evidence type="ECO:0000313" key="2">
    <source>
        <dbReference type="Proteomes" id="UP000002038"/>
    </source>
</evidence>
<proteinExistence type="predicted"/>
<gene>
    <name evidence="1" type="ORF">BDBG_04859</name>
</gene>